<keyword evidence="2" id="KW-0812">Transmembrane</keyword>
<reference evidence="3 4" key="1">
    <citation type="submission" date="2020-04" db="EMBL/GenBank/DDBJ databases">
        <title>Perkinsus olseni comparative genomics.</title>
        <authorList>
            <person name="Bogema D.R."/>
        </authorList>
    </citation>
    <scope>NUCLEOTIDE SEQUENCE [LARGE SCALE GENOMIC DNA]</scope>
    <source>
        <strain evidence="3">00978-12</strain>
    </source>
</reference>
<sequence>MDKGGVHLDLGGYYTCVQTKEAWAQAMMCMLSSIMCATVRLACVDHKKLWNRNIRDARDRRFGEAWQRQRFFKLYGSTSEFRPSLPRSRPTEPQSHPESALKDRPKPVDEAKPAGYDKSTAPKVASASSSASTTTSDHEGIRPYREVVFAAIDYFHDQPDVAQMKRGDKFYCQYETSDLYLGSKPGDGRQIWLPKFVVTGNLCGVRGG</sequence>
<feature type="region of interest" description="Disordered" evidence="1">
    <location>
        <begin position="79"/>
        <end position="139"/>
    </location>
</feature>
<dbReference type="Proteomes" id="UP000541610">
    <property type="component" value="Unassembled WGS sequence"/>
</dbReference>
<dbReference type="AlphaFoldDB" id="A0A7J6PDX6"/>
<evidence type="ECO:0000256" key="1">
    <source>
        <dbReference type="SAM" id="MobiDB-lite"/>
    </source>
</evidence>
<evidence type="ECO:0000313" key="4">
    <source>
        <dbReference type="Proteomes" id="UP000541610"/>
    </source>
</evidence>
<comment type="caution">
    <text evidence="3">The sequence shown here is derived from an EMBL/GenBank/DDBJ whole genome shotgun (WGS) entry which is preliminary data.</text>
</comment>
<gene>
    <name evidence="3" type="ORF">FOZ60_008942</name>
</gene>
<protein>
    <submittedName>
        <fullName evidence="3">Uncharacterized protein</fullName>
    </submittedName>
</protein>
<evidence type="ECO:0000313" key="3">
    <source>
        <dbReference type="EMBL" id="KAF4694137.1"/>
    </source>
</evidence>
<accession>A0A7J6PDX6</accession>
<dbReference type="EMBL" id="JABANP010000036">
    <property type="protein sequence ID" value="KAF4694137.1"/>
    <property type="molecule type" value="Genomic_DNA"/>
</dbReference>
<keyword evidence="2" id="KW-0472">Membrane</keyword>
<name>A0A7J6PDX6_PEROL</name>
<evidence type="ECO:0000256" key="2">
    <source>
        <dbReference type="SAM" id="Phobius"/>
    </source>
</evidence>
<proteinExistence type="predicted"/>
<feature type="compositionally biased region" description="Low complexity" evidence="1">
    <location>
        <begin position="125"/>
        <end position="135"/>
    </location>
</feature>
<keyword evidence="2" id="KW-1133">Transmembrane helix</keyword>
<feature type="transmembrane region" description="Helical" evidence="2">
    <location>
        <begin position="22"/>
        <end position="43"/>
    </location>
</feature>
<organism evidence="3 4">
    <name type="scientific">Perkinsus olseni</name>
    <name type="common">Perkinsus atlanticus</name>
    <dbReference type="NCBI Taxonomy" id="32597"/>
    <lineage>
        <taxon>Eukaryota</taxon>
        <taxon>Sar</taxon>
        <taxon>Alveolata</taxon>
        <taxon>Perkinsozoa</taxon>
        <taxon>Perkinsea</taxon>
        <taxon>Perkinsida</taxon>
        <taxon>Perkinsidae</taxon>
        <taxon>Perkinsus</taxon>
    </lineage>
</organism>
<feature type="compositionally biased region" description="Basic and acidic residues" evidence="1">
    <location>
        <begin position="99"/>
        <end position="112"/>
    </location>
</feature>